<dbReference type="AlphaFoldDB" id="A0A250X480"/>
<evidence type="ECO:0000313" key="6">
    <source>
        <dbReference type="EMBL" id="GAX77888.1"/>
    </source>
</evidence>
<dbReference type="Gene3D" id="3.40.50.150">
    <property type="entry name" value="Vaccinia Virus protein VP39"/>
    <property type="match status" value="1"/>
</dbReference>
<dbReference type="CDD" id="cd02440">
    <property type="entry name" value="AdoMet_MTases"/>
    <property type="match status" value="1"/>
</dbReference>
<gene>
    <name evidence="6" type="ORF">CEUSTIGMA_g5330.t1</name>
</gene>
<keyword evidence="7" id="KW-1185">Reference proteome</keyword>
<comment type="similarity">
    <text evidence="1">Belongs to the ANT/ATPSC lysine N-methyltransferase family.</text>
</comment>
<dbReference type="InterPro" id="IPR026170">
    <property type="entry name" value="FAM173A/B"/>
</dbReference>
<reference evidence="6 7" key="1">
    <citation type="submission" date="2017-08" db="EMBL/GenBank/DDBJ databases">
        <title>Acidophilic green algal genome provides insights into adaptation to an acidic environment.</title>
        <authorList>
            <person name="Hirooka S."/>
            <person name="Hirose Y."/>
            <person name="Kanesaki Y."/>
            <person name="Higuchi S."/>
            <person name="Fujiwara T."/>
            <person name="Onuma R."/>
            <person name="Era A."/>
            <person name="Ohbayashi R."/>
            <person name="Uzuka A."/>
            <person name="Nozaki H."/>
            <person name="Yoshikawa H."/>
            <person name="Miyagishima S.Y."/>
        </authorList>
    </citation>
    <scope>NUCLEOTIDE SEQUENCE [LARGE SCALE GENOMIC DNA]</scope>
    <source>
        <strain evidence="6 7">NIES-2499</strain>
    </source>
</reference>
<dbReference type="STRING" id="1157962.A0A250X480"/>
<evidence type="ECO:0000313" key="7">
    <source>
        <dbReference type="Proteomes" id="UP000232323"/>
    </source>
</evidence>
<feature type="domain" description="Methyltransferase" evidence="5">
    <location>
        <begin position="55"/>
        <end position="125"/>
    </location>
</feature>
<evidence type="ECO:0000256" key="3">
    <source>
        <dbReference type="ARBA" id="ARBA00022679"/>
    </source>
</evidence>
<dbReference type="GO" id="GO:0005739">
    <property type="term" value="C:mitochondrion"/>
    <property type="evidence" value="ECO:0007669"/>
    <property type="project" value="TreeGrafter"/>
</dbReference>
<dbReference type="InterPro" id="IPR029063">
    <property type="entry name" value="SAM-dependent_MTases_sf"/>
</dbReference>
<dbReference type="GO" id="GO:0016279">
    <property type="term" value="F:protein-lysine N-methyltransferase activity"/>
    <property type="evidence" value="ECO:0007669"/>
    <property type="project" value="InterPro"/>
</dbReference>
<dbReference type="SUPFAM" id="SSF53335">
    <property type="entry name" value="S-adenosyl-L-methionine-dependent methyltransferases"/>
    <property type="match status" value="1"/>
</dbReference>
<keyword evidence="4" id="KW-0949">S-adenosyl-L-methionine</keyword>
<dbReference type="GO" id="GO:0032259">
    <property type="term" value="P:methylation"/>
    <property type="evidence" value="ECO:0007669"/>
    <property type="project" value="UniProtKB-KW"/>
</dbReference>
<comment type="caution">
    <text evidence="6">The sequence shown here is derived from an EMBL/GenBank/DDBJ whole genome shotgun (WGS) entry which is preliminary data.</text>
</comment>
<evidence type="ECO:0000256" key="1">
    <source>
        <dbReference type="ARBA" id="ARBA00010633"/>
    </source>
</evidence>
<keyword evidence="2" id="KW-0489">Methyltransferase</keyword>
<evidence type="ECO:0000256" key="2">
    <source>
        <dbReference type="ARBA" id="ARBA00022603"/>
    </source>
</evidence>
<evidence type="ECO:0000256" key="4">
    <source>
        <dbReference type="ARBA" id="ARBA00022691"/>
    </source>
</evidence>
<organism evidence="6 7">
    <name type="scientific">Chlamydomonas eustigma</name>
    <dbReference type="NCBI Taxonomy" id="1157962"/>
    <lineage>
        <taxon>Eukaryota</taxon>
        <taxon>Viridiplantae</taxon>
        <taxon>Chlorophyta</taxon>
        <taxon>core chlorophytes</taxon>
        <taxon>Chlorophyceae</taxon>
        <taxon>CS clade</taxon>
        <taxon>Chlamydomonadales</taxon>
        <taxon>Chlamydomonadaceae</taxon>
        <taxon>Chlamydomonas</taxon>
    </lineage>
</organism>
<dbReference type="PANTHER" id="PTHR13610">
    <property type="entry name" value="METHYLTRANSFERASE DOMAIN-CONTAINING PROTEIN"/>
    <property type="match status" value="1"/>
</dbReference>
<dbReference type="InterPro" id="IPR041698">
    <property type="entry name" value="Methyltransf_25"/>
</dbReference>
<dbReference type="PANTHER" id="PTHR13610:SF11">
    <property type="entry name" value="METHYLTRANSFERASE DOMAIN-CONTAINING PROTEIN"/>
    <property type="match status" value="1"/>
</dbReference>
<protein>
    <recommendedName>
        <fullName evidence="5">Methyltransferase domain-containing protein</fullName>
    </recommendedName>
</protein>
<dbReference type="Proteomes" id="UP000232323">
    <property type="component" value="Unassembled WGS sequence"/>
</dbReference>
<dbReference type="GO" id="GO:1905706">
    <property type="term" value="P:regulation of mitochondrial ATP synthesis coupled proton transport"/>
    <property type="evidence" value="ECO:0007669"/>
    <property type="project" value="TreeGrafter"/>
</dbReference>
<proteinExistence type="inferred from homology"/>
<keyword evidence="3" id="KW-0808">Transferase</keyword>
<evidence type="ECO:0000259" key="5">
    <source>
        <dbReference type="Pfam" id="PF13649"/>
    </source>
</evidence>
<dbReference type="OrthoDB" id="66144at2759"/>
<dbReference type="Pfam" id="PF13649">
    <property type="entry name" value="Methyltransf_25"/>
    <property type="match status" value="1"/>
</dbReference>
<accession>A0A250X480</accession>
<dbReference type="EMBL" id="BEGY01000028">
    <property type="protein sequence ID" value="GAX77888.1"/>
    <property type="molecule type" value="Genomic_DNA"/>
</dbReference>
<sequence>MDVLGKGIVGGIMFEMKTWVRYLFPTRYFAVYYPTPDSIIHRMLKLAEVSKEDVVYDLGCGDGRVLIAAAKQRGARGVGYELDRELAQAAESNVRKENLQHLIRIIRGDASKADVSEASVLALYLSERGNCKLFRDLKPSLQPGTRIVSFFFTIEGWQRNLIKTDSQDNMSVYLYRVPGIASKIEDSHQRLNGQTNF</sequence>
<name>A0A250X480_9CHLO</name>